<dbReference type="OrthoDB" id="2585865at2"/>
<keyword evidence="1" id="KW-0472">Membrane</keyword>
<feature type="transmembrane region" description="Helical" evidence="1">
    <location>
        <begin position="6"/>
        <end position="24"/>
    </location>
</feature>
<organism evidence="2 3">
    <name type="scientific">Paenibacillus swuensis</name>
    <dbReference type="NCBI Taxonomy" id="1178515"/>
    <lineage>
        <taxon>Bacteria</taxon>
        <taxon>Bacillati</taxon>
        <taxon>Bacillota</taxon>
        <taxon>Bacilli</taxon>
        <taxon>Bacillales</taxon>
        <taxon>Paenibacillaceae</taxon>
        <taxon>Paenibacillus</taxon>
    </lineage>
</organism>
<feature type="transmembrane region" description="Helical" evidence="1">
    <location>
        <begin position="104"/>
        <end position="126"/>
    </location>
</feature>
<dbReference type="EMBL" id="CP011388">
    <property type="protein sequence ID" value="ANE47031.1"/>
    <property type="molecule type" value="Genomic_DNA"/>
</dbReference>
<evidence type="ECO:0000256" key="1">
    <source>
        <dbReference type="SAM" id="Phobius"/>
    </source>
</evidence>
<dbReference type="RefSeq" id="WP_068607120.1">
    <property type="nucleotide sequence ID" value="NZ_CP011388.1"/>
</dbReference>
<dbReference type="PATRIC" id="fig|1178515.4.peg.2600"/>
<proteinExistence type="predicted"/>
<feature type="transmembrane region" description="Helical" evidence="1">
    <location>
        <begin position="247"/>
        <end position="268"/>
    </location>
</feature>
<keyword evidence="1" id="KW-0812">Transmembrane</keyword>
<name>A0A172TJ12_9BACL</name>
<feature type="transmembrane region" description="Helical" evidence="1">
    <location>
        <begin position="79"/>
        <end position="98"/>
    </location>
</feature>
<gene>
    <name evidence="2" type="ORF">SY83_12985</name>
</gene>
<evidence type="ECO:0008006" key="4">
    <source>
        <dbReference type="Google" id="ProtNLM"/>
    </source>
</evidence>
<evidence type="ECO:0000313" key="3">
    <source>
        <dbReference type="Proteomes" id="UP000076927"/>
    </source>
</evidence>
<dbReference type="STRING" id="1178515.SY83_12985"/>
<dbReference type="AlphaFoldDB" id="A0A172TJ12"/>
<keyword evidence="3" id="KW-1185">Reference proteome</keyword>
<reference evidence="2 3" key="1">
    <citation type="submission" date="2015-01" db="EMBL/GenBank/DDBJ databases">
        <title>Paenibacillus swuensis/DY6/whole genome sequencing.</title>
        <authorList>
            <person name="Kim M.K."/>
            <person name="Srinivasan S."/>
            <person name="Lee J.-J."/>
        </authorList>
    </citation>
    <scope>NUCLEOTIDE SEQUENCE [LARGE SCALE GENOMIC DNA]</scope>
    <source>
        <strain evidence="2 3">DY6</strain>
    </source>
</reference>
<dbReference type="KEGG" id="pswu:SY83_12985"/>
<sequence>MIWWFAMLFGVGCAVLLVAVMLMVPVRNRVRTPYLVLKRKETFRKWAEDQMGRVQRSTSNESLRALLKLAGQPFGMGVFRYRVIQLLLPAVIAVGLLANRPYSLIKIIPFLLLSFILPPLTVHLLASKRKEQLTAEIVKFSHRLVVSLNDQIQLYYAIRRAGRTCVVLAPYLEHLLLDWLDNPKRAIRQFADDVGIHEVLPLTNTLLATWNAPQDKILSLFHHQIRNIDTMRDFQIKKSIEVSPLHVTFLIVIPFIFVVGLILLPWYMEAIALMREAF</sequence>
<evidence type="ECO:0000313" key="2">
    <source>
        <dbReference type="EMBL" id="ANE47031.1"/>
    </source>
</evidence>
<protein>
    <recommendedName>
        <fullName evidence="4">Type II secretion system protein GspF domain-containing protein</fullName>
    </recommendedName>
</protein>
<keyword evidence="1" id="KW-1133">Transmembrane helix</keyword>
<accession>A0A172TJ12</accession>
<dbReference type="Proteomes" id="UP000076927">
    <property type="component" value="Chromosome"/>
</dbReference>